<name>A0A0E3K3W3_CLOSL</name>
<proteinExistence type="predicted"/>
<dbReference type="HOGENOM" id="CLU_640479_0_0_9"/>
<evidence type="ECO:0000313" key="1">
    <source>
        <dbReference type="EMBL" id="AKA71970.1"/>
    </source>
</evidence>
<dbReference type="KEGG" id="csq:CSCA_4845"/>
<sequence length="428" mass="45566">MIEQLNNAVKFMAFFTASKVGKTGITVTIDVFNPSGTKIVTDGSTVELGDGIYTYTLANTNTSSEGEYVAIFKTADTTVDMQQIPSLWIIGRAGIEHLDSNISDKATQTSVSAIPTTPLLSTDSRLNNLDSKVSLIPTSPVLSTDTRLDNLDSKVSLIPKNPLLTNDSRLDNLDAKISTISGGGSPLQSNDTRLDKLANLDVLVSTRASQTSISSIPTNPLLTNDTRLDNLDAKISSISGGGSPLQSTDSRLDKLANLDVLVSSRATGTNQLLSTDTRLDNLDAKISTRSSQESVAAIPTNPLLTNDTRLNNLDSKVSSALQTGDSRLDKLNNLDTTVSSRATQTSVDSITGSGKTKWTYILTLADGVTPIPSANIWITTDIEGNNIISSTVTDSYGQANFAVDKGTVYVWCAKTGYKFNNPDTEVIA</sequence>
<keyword evidence="2" id="KW-1185">Reference proteome</keyword>
<dbReference type="Proteomes" id="UP000033115">
    <property type="component" value="Chromosome"/>
</dbReference>
<reference evidence="1 2" key="1">
    <citation type="journal article" date="2015" name="J. Biotechnol.">
        <title>Complete genome sequence of a malodorant-producing acetogen, Clostridium scatologenes ATCC 25775(T).</title>
        <authorList>
            <person name="Zhu Z."/>
            <person name="Guo T."/>
            <person name="Zheng H."/>
            <person name="Song T."/>
            <person name="Ouyang P."/>
            <person name="Xie J."/>
        </authorList>
    </citation>
    <scope>NUCLEOTIDE SEQUENCE [LARGE SCALE GENOMIC DNA]</scope>
    <source>
        <strain evidence="1 2">ATCC 25775</strain>
    </source>
</reference>
<dbReference type="AlphaFoldDB" id="A0A0E3K3W3"/>
<organism evidence="1 2">
    <name type="scientific">Clostridium scatologenes</name>
    <dbReference type="NCBI Taxonomy" id="1548"/>
    <lineage>
        <taxon>Bacteria</taxon>
        <taxon>Bacillati</taxon>
        <taxon>Bacillota</taxon>
        <taxon>Clostridia</taxon>
        <taxon>Eubacteriales</taxon>
        <taxon>Clostridiaceae</taxon>
        <taxon>Clostridium</taxon>
    </lineage>
</organism>
<gene>
    <name evidence="1" type="ORF">CSCA_4845</name>
</gene>
<dbReference type="RefSeq" id="WP_029159903.1">
    <property type="nucleotide sequence ID" value="NZ_CP009933.1"/>
</dbReference>
<evidence type="ECO:0000313" key="2">
    <source>
        <dbReference type="Proteomes" id="UP000033115"/>
    </source>
</evidence>
<dbReference type="EMBL" id="CP009933">
    <property type="protein sequence ID" value="AKA71970.1"/>
    <property type="molecule type" value="Genomic_DNA"/>
</dbReference>
<dbReference type="STRING" id="1548.CSCA_4845"/>
<accession>A0A0E3K3W3</accession>
<protein>
    <submittedName>
        <fullName evidence="1">Uncharacterized protein</fullName>
    </submittedName>
</protein>